<gene>
    <name evidence="4" type="ORF">COA17_09025</name>
</gene>
<feature type="chain" id="PRO_5013082259" evidence="2">
    <location>
        <begin position="22"/>
        <end position="489"/>
    </location>
</feature>
<feature type="signal peptide" evidence="2">
    <location>
        <begin position="1"/>
        <end position="21"/>
    </location>
</feature>
<dbReference type="InterPro" id="IPR036034">
    <property type="entry name" value="PDZ_sf"/>
</dbReference>
<feature type="region of interest" description="Disordered" evidence="1">
    <location>
        <begin position="29"/>
        <end position="56"/>
    </location>
</feature>
<keyword evidence="2" id="KW-0732">Signal</keyword>
<dbReference type="Pfam" id="PF03572">
    <property type="entry name" value="Peptidase_S41"/>
    <property type="match status" value="1"/>
</dbReference>
<reference evidence="4 5" key="1">
    <citation type="submission" date="2017-09" db="EMBL/GenBank/DDBJ databases">
        <title>Sphingomonas ginsenosidimutans KACC 14949, whole genome shotgun sequence.</title>
        <authorList>
            <person name="Feng G."/>
            <person name="Zhu H."/>
        </authorList>
    </citation>
    <scope>NUCLEOTIDE SEQUENCE [LARGE SCALE GENOMIC DNA]</scope>
    <source>
        <strain evidence="4 5">KACC 14949</strain>
    </source>
</reference>
<accession>A0A2A4HXF1</accession>
<dbReference type="GO" id="GO:0006508">
    <property type="term" value="P:proteolysis"/>
    <property type="evidence" value="ECO:0007669"/>
    <property type="project" value="InterPro"/>
</dbReference>
<dbReference type="Gene3D" id="2.30.42.10">
    <property type="match status" value="1"/>
</dbReference>
<dbReference type="Proteomes" id="UP000218784">
    <property type="component" value="Unassembled WGS sequence"/>
</dbReference>
<evidence type="ECO:0000313" key="5">
    <source>
        <dbReference type="Proteomes" id="UP000218784"/>
    </source>
</evidence>
<comment type="caution">
    <text evidence="4">The sequence shown here is derived from an EMBL/GenBank/DDBJ whole genome shotgun (WGS) entry which is preliminary data.</text>
</comment>
<dbReference type="Gene3D" id="3.30.750.170">
    <property type="match status" value="1"/>
</dbReference>
<evidence type="ECO:0000259" key="3">
    <source>
        <dbReference type="SMART" id="SM00245"/>
    </source>
</evidence>
<dbReference type="RefSeq" id="WP_096611836.1">
    <property type="nucleotide sequence ID" value="NZ_NWVD01000003.1"/>
</dbReference>
<dbReference type="SUPFAM" id="SSF52096">
    <property type="entry name" value="ClpP/crotonase"/>
    <property type="match status" value="1"/>
</dbReference>
<dbReference type="Gene3D" id="3.90.226.10">
    <property type="entry name" value="2-enoyl-CoA Hydratase, Chain A, domain 1"/>
    <property type="match status" value="1"/>
</dbReference>
<organism evidence="4 5">
    <name type="scientific">Sphingomonas ginsenosidimutans</name>
    <dbReference type="NCBI Taxonomy" id="862134"/>
    <lineage>
        <taxon>Bacteria</taxon>
        <taxon>Pseudomonadati</taxon>
        <taxon>Pseudomonadota</taxon>
        <taxon>Alphaproteobacteria</taxon>
        <taxon>Sphingomonadales</taxon>
        <taxon>Sphingomonadaceae</taxon>
        <taxon>Sphingomonas</taxon>
    </lineage>
</organism>
<name>A0A2A4HXF1_9SPHN</name>
<dbReference type="GO" id="GO:0030288">
    <property type="term" value="C:outer membrane-bounded periplasmic space"/>
    <property type="evidence" value="ECO:0007669"/>
    <property type="project" value="TreeGrafter"/>
</dbReference>
<dbReference type="CDD" id="cd07561">
    <property type="entry name" value="Peptidase_S41_CPP_like"/>
    <property type="match status" value="1"/>
</dbReference>
<dbReference type="GO" id="GO:0008236">
    <property type="term" value="F:serine-type peptidase activity"/>
    <property type="evidence" value="ECO:0007669"/>
    <property type="project" value="InterPro"/>
</dbReference>
<feature type="compositionally biased region" description="Gly residues" evidence="1">
    <location>
        <begin position="29"/>
        <end position="38"/>
    </location>
</feature>
<evidence type="ECO:0000313" key="4">
    <source>
        <dbReference type="EMBL" id="PCG09034.1"/>
    </source>
</evidence>
<dbReference type="InterPro" id="IPR041613">
    <property type="entry name" value="Pept_S41_N"/>
</dbReference>
<keyword evidence="5" id="KW-1185">Reference proteome</keyword>
<dbReference type="Pfam" id="PF18294">
    <property type="entry name" value="Pept_S41_N"/>
    <property type="match status" value="1"/>
</dbReference>
<dbReference type="PANTHER" id="PTHR32060">
    <property type="entry name" value="TAIL-SPECIFIC PROTEASE"/>
    <property type="match status" value="1"/>
</dbReference>
<dbReference type="PANTHER" id="PTHR32060:SF30">
    <property type="entry name" value="CARBOXY-TERMINAL PROCESSING PROTEASE CTPA"/>
    <property type="match status" value="1"/>
</dbReference>
<dbReference type="SMART" id="SM00245">
    <property type="entry name" value="TSPc"/>
    <property type="match status" value="1"/>
</dbReference>
<evidence type="ECO:0000256" key="1">
    <source>
        <dbReference type="SAM" id="MobiDB-lite"/>
    </source>
</evidence>
<protein>
    <submittedName>
        <fullName evidence="4">Peptidase S41</fullName>
    </submittedName>
</protein>
<dbReference type="GO" id="GO:0007165">
    <property type="term" value="P:signal transduction"/>
    <property type="evidence" value="ECO:0007669"/>
    <property type="project" value="TreeGrafter"/>
</dbReference>
<dbReference type="AlphaFoldDB" id="A0A2A4HXF1"/>
<feature type="domain" description="Tail specific protease" evidence="3">
    <location>
        <begin position="212"/>
        <end position="423"/>
    </location>
</feature>
<proteinExistence type="predicted"/>
<dbReference type="InterPro" id="IPR005151">
    <property type="entry name" value="Tail-specific_protease"/>
</dbReference>
<dbReference type="EMBL" id="NWVD01000003">
    <property type="protein sequence ID" value="PCG09034.1"/>
    <property type="molecule type" value="Genomic_DNA"/>
</dbReference>
<sequence length="489" mass="51177">MRSGRRRVVGLVALAAMLASCGGGDGGGSGGSGFGGSTGTAPTPSPSPSPSSSGSCSLRARQDWVLAQMREWYLFPDTLPASIDPSRYGDVDTFLDALTATARAQNKDRYFTYLTSVKEENAYYGSGTTAGFGVRLTLDRSNRLLVTESFEGGPALAANVDRGAQIDAVGTSSSNLRTVSSLLSSGNTDALNDALGPDTPGTTRVFRVIDTSGTRVVTLSKADFSLAPVSPRYGYKVIDDGGRKVGYVNLRTFISTADDQLRTAFGVFRAQGITNVIVDLRYNGGGLLATAETFTDLLGGARSTSDVQTYIAFRPSKSSNDETIYFGREANAITPTKVAFIGTEGTASASEYVINAMIPYLHGNAALIGSNTYGKPVGQIPLDNPACPDDRLRVIALALQNAARQGDYYNGLAGKVEASCQASDDLTRPLGDANEASVRAALNYLGGRGCTPIGASASAQRTAGLTAQARTLLTPGRPRTAQRETPGLY</sequence>
<dbReference type="GO" id="GO:0004175">
    <property type="term" value="F:endopeptidase activity"/>
    <property type="evidence" value="ECO:0007669"/>
    <property type="project" value="TreeGrafter"/>
</dbReference>
<dbReference type="PROSITE" id="PS51257">
    <property type="entry name" value="PROKAR_LIPOPROTEIN"/>
    <property type="match status" value="1"/>
</dbReference>
<dbReference type="InterPro" id="IPR029045">
    <property type="entry name" value="ClpP/crotonase-like_dom_sf"/>
</dbReference>
<evidence type="ECO:0000256" key="2">
    <source>
        <dbReference type="SAM" id="SignalP"/>
    </source>
</evidence>